<organism evidence="2 3">
    <name type="scientific">Clunio marinus</name>
    <dbReference type="NCBI Taxonomy" id="568069"/>
    <lineage>
        <taxon>Eukaryota</taxon>
        <taxon>Metazoa</taxon>
        <taxon>Ecdysozoa</taxon>
        <taxon>Arthropoda</taxon>
        <taxon>Hexapoda</taxon>
        <taxon>Insecta</taxon>
        <taxon>Pterygota</taxon>
        <taxon>Neoptera</taxon>
        <taxon>Endopterygota</taxon>
        <taxon>Diptera</taxon>
        <taxon>Nematocera</taxon>
        <taxon>Chironomoidea</taxon>
        <taxon>Chironomidae</taxon>
        <taxon>Clunio</taxon>
    </lineage>
</organism>
<protein>
    <submittedName>
        <fullName evidence="2">CLUMA_CG020180, isoform A</fullName>
    </submittedName>
</protein>
<dbReference type="EMBL" id="CVRI01000070">
    <property type="protein sequence ID" value="CRL07197.1"/>
    <property type="molecule type" value="Genomic_DNA"/>
</dbReference>
<evidence type="ECO:0000313" key="3">
    <source>
        <dbReference type="Proteomes" id="UP000183832"/>
    </source>
</evidence>
<feature type="region of interest" description="Disordered" evidence="1">
    <location>
        <begin position="161"/>
        <end position="183"/>
    </location>
</feature>
<evidence type="ECO:0000313" key="2">
    <source>
        <dbReference type="EMBL" id="CRL07197.1"/>
    </source>
</evidence>
<evidence type="ECO:0000256" key="1">
    <source>
        <dbReference type="SAM" id="MobiDB-lite"/>
    </source>
</evidence>
<dbReference type="Proteomes" id="UP000183832">
    <property type="component" value="Unassembled WGS sequence"/>
</dbReference>
<sequence>MFEHVMDTSEYDSNFEDFSRISDDISFFSSQSPPSSPLPCPISPCRSDNSNLLSMEDNTLVDLNSLFNNQHKPFSPACKRLNMDIIPHKECNLSSLKVSAKRKYLHIINENIPPLTESTVTDACKRSKFSEVLQNSYQNRANNVFFSPHLQTSQRKTTLMINPSSSSNKLSHKSSEILHNSRF</sequence>
<keyword evidence="3" id="KW-1185">Reference proteome</keyword>
<dbReference type="AlphaFoldDB" id="A0A1J1J456"/>
<reference evidence="2 3" key="1">
    <citation type="submission" date="2015-04" db="EMBL/GenBank/DDBJ databases">
        <authorList>
            <person name="Syromyatnikov M.Y."/>
            <person name="Popov V.N."/>
        </authorList>
    </citation>
    <scope>NUCLEOTIDE SEQUENCE [LARGE SCALE GENOMIC DNA]</scope>
</reference>
<gene>
    <name evidence="2" type="ORF">CLUMA_CG020180</name>
</gene>
<accession>A0A1J1J456</accession>
<proteinExistence type="predicted"/>
<name>A0A1J1J456_9DIPT</name>